<gene>
    <name evidence="1" type="ORF">LCL61_18440</name>
</gene>
<evidence type="ECO:0000313" key="1">
    <source>
        <dbReference type="EMBL" id="WYW17531.1"/>
    </source>
</evidence>
<accession>A0ACD5BDV1</accession>
<sequence length="373" mass="38181">MRVKALFASVVLVVGALLLVLPRPEKAEALSCTGAAPETTARPAPGGSTPPDLSLPQLEVAKSIVATAKGMAITRRGVVIALQIARQESRFEADVVVGRATGAFQQIAPGPNNAYTGYDRKNASMAAKGFFTVLLARVPGYDTDSRSNADIGQVVQASGAGASKYEPWQPLAESLANVLYDGTAAMTCQTGQSGPRAVRADGVDVELPPEAGLAGTVKAPTPETARVLAAALSWLGTPYAWGGGTASGPSRGIRDGGVADANGDFAKVGFDCSGLMLYSYAQVGVSLPRTSRAQQAGGGSVVPWSAALPGDLVFYGAVVHHVAMFLGVVNGVPYMVEAPQSGDVVKVSPVRTGGDFRAEVVRPIPGGGADQHV</sequence>
<proteinExistence type="predicted"/>
<dbReference type="EMBL" id="CP150484">
    <property type="protein sequence ID" value="WYW17531.1"/>
    <property type="molecule type" value="Genomic_DNA"/>
</dbReference>
<protein>
    <submittedName>
        <fullName evidence="1">NlpC/P60 family protein</fullName>
    </submittedName>
</protein>
<dbReference type="Proteomes" id="UP001456344">
    <property type="component" value="Chromosome"/>
</dbReference>
<name>A0ACD5BDV1_9PSEU</name>
<keyword evidence="2" id="KW-1185">Reference proteome</keyword>
<reference evidence="1" key="1">
    <citation type="submission" date="2023-10" db="EMBL/GenBank/DDBJ databases">
        <title>Whole genome sequencing of actinobacterial strain Amycolatopsis sp. (BCA-696) identifies the underlying plant growth-promoting genes.</title>
        <authorList>
            <person name="Gandham P."/>
            <person name="Vadla N."/>
            <person name="Saji A."/>
            <person name="Srinivas V."/>
            <person name="Ruperao P."/>
            <person name="Selvanayagam S."/>
            <person name="Saxena R.K."/>
            <person name="Rathore A."/>
            <person name="Gopalakrishnan S."/>
            <person name="Thakur V."/>
        </authorList>
    </citation>
    <scope>NUCLEOTIDE SEQUENCE</scope>
    <source>
        <strain evidence="1">BCA-696</strain>
    </source>
</reference>
<evidence type="ECO:0000313" key="2">
    <source>
        <dbReference type="Proteomes" id="UP001456344"/>
    </source>
</evidence>
<organism evidence="1 2">
    <name type="scientific">Amycolatopsis coloradensis</name>
    <dbReference type="NCBI Taxonomy" id="76021"/>
    <lineage>
        <taxon>Bacteria</taxon>
        <taxon>Bacillati</taxon>
        <taxon>Actinomycetota</taxon>
        <taxon>Actinomycetes</taxon>
        <taxon>Pseudonocardiales</taxon>
        <taxon>Pseudonocardiaceae</taxon>
        <taxon>Amycolatopsis</taxon>
    </lineage>
</organism>